<reference evidence="3 4" key="1">
    <citation type="submission" date="2023-05" db="EMBL/GenBank/DDBJ databases">
        <title>A 100% complete, gapless, phased diploid assembly of the Scenedesmus obliquus UTEX 3031 genome.</title>
        <authorList>
            <person name="Biondi T.C."/>
            <person name="Hanschen E.R."/>
            <person name="Kwon T."/>
            <person name="Eng W."/>
            <person name="Kruse C.P.S."/>
            <person name="Koehler S.I."/>
            <person name="Kunde Y."/>
            <person name="Gleasner C.D."/>
            <person name="You Mak K.T."/>
            <person name="Polle J."/>
            <person name="Hovde B.T."/>
            <person name="Starkenburg S.R."/>
        </authorList>
    </citation>
    <scope>NUCLEOTIDE SEQUENCE [LARGE SCALE GENOMIC DNA]</scope>
    <source>
        <strain evidence="3 4">DOE0152z</strain>
    </source>
</reference>
<evidence type="ECO:0000313" key="4">
    <source>
        <dbReference type="Proteomes" id="UP001244341"/>
    </source>
</evidence>
<accession>A0ABY8TQY6</accession>
<dbReference type="PANTHER" id="PTHR43592">
    <property type="entry name" value="CAAX AMINO TERMINAL PROTEASE"/>
    <property type="match status" value="1"/>
</dbReference>
<dbReference type="InterPro" id="IPR003675">
    <property type="entry name" value="Rce1/LyrA-like_dom"/>
</dbReference>
<protein>
    <recommendedName>
        <fullName evidence="2">CAAX prenyl protease 2/Lysostaphin resistance protein A-like domain-containing protein</fullName>
    </recommendedName>
</protein>
<dbReference type="Proteomes" id="UP001244341">
    <property type="component" value="Chromosome 3b"/>
</dbReference>
<proteinExistence type="predicted"/>
<dbReference type="EMBL" id="CP126210">
    <property type="protein sequence ID" value="WIA11515.1"/>
    <property type="molecule type" value="Genomic_DNA"/>
</dbReference>
<organism evidence="3 4">
    <name type="scientific">Tetradesmus obliquus</name>
    <name type="common">Green alga</name>
    <name type="synonym">Acutodesmus obliquus</name>
    <dbReference type="NCBI Taxonomy" id="3088"/>
    <lineage>
        <taxon>Eukaryota</taxon>
        <taxon>Viridiplantae</taxon>
        <taxon>Chlorophyta</taxon>
        <taxon>core chlorophytes</taxon>
        <taxon>Chlorophyceae</taxon>
        <taxon>CS clade</taxon>
        <taxon>Sphaeropleales</taxon>
        <taxon>Scenedesmaceae</taxon>
        <taxon>Tetradesmus</taxon>
    </lineage>
</organism>
<feature type="compositionally biased region" description="Low complexity" evidence="1">
    <location>
        <begin position="20"/>
        <end position="30"/>
    </location>
</feature>
<feature type="region of interest" description="Disordered" evidence="1">
    <location>
        <begin position="1"/>
        <end position="49"/>
    </location>
</feature>
<name>A0ABY8TQY6_TETOB</name>
<evidence type="ECO:0000256" key="1">
    <source>
        <dbReference type="SAM" id="MobiDB-lite"/>
    </source>
</evidence>
<keyword evidence="4" id="KW-1185">Reference proteome</keyword>
<sequence length="288" mass="30145">MLLHTRPCGLSFRPTSATSRQARQVAAAAAKKQKPQKKKLRKPKQPVQQRIYMNYELDEDEENEQDGMVQSVLLPGVAVPSAPAPASGPRERPLEPEELYAVFPKQQQPSVTALPPGKWNWGEGGNPAAAAAAAAAAGQAQQQDTPMWNPKTGFMKTREQIEQEAAAAAAAAASSSSQPALLTGVSEEFLFRGGLVPLTWPDYRGVLLSGVVFGVLHVGGGRNAAFAAWATAVGWLYGGVFLASGGNVWVPAGAHALANFASAAVWMSKNGGGSSGSDAKQGTGQDTK</sequence>
<dbReference type="Pfam" id="PF02517">
    <property type="entry name" value="Rce1-like"/>
    <property type="match status" value="1"/>
</dbReference>
<dbReference type="PANTHER" id="PTHR43592:SF7">
    <property type="entry name" value="CAAX AMINO TERMINAL PROTEASE FAMILY PROTEIN"/>
    <property type="match status" value="1"/>
</dbReference>
<evidence type="ECO:0000259" key="2">
    <source>
        <dbReference type="Pfam" id="PF02517"/>
    </source>
</evidence>
<feature type="compositionally biased region" description="Basic residues" evidence="1">
    <location>
        <begin position="31"/>
        <end position="44"/>
    </location>
</feature>
<feature type="domain" description="CAAX prenyl protease 2/Lysostaphin resistance protein A-like" evidence="2">
    <location>
        <begin position="180"/>
        <end position="260"/>
    </location>
</feature>
<evidence type="ECO:0000313" key="3">
    <source>
        <dbReference type="EMBL" id="WIA11515.1"/>
    </source>
</evidence>
<gene>
    <name evidence="3" type="ORF">OEZ85_011628</name>
</gene>